<reference evidence="2 3" key="1">
    <citation type="submission" date="2021-03" db="EMBL/GenBank/DDBJ databases">
        <title>Genomic Encyclopedia of Type Strains, Phase IV (KMG-IV): sequencing the most valuable type-strain genomes for metagenomic binning, comparative biology and taxonomic classification.</title>
        <authorList>
            <person name="Goeker M."/>
        </authorList>
    </citation>
    <scope>NUCLEOTIDE SEQUENCE [LARGE SCALE GENOMIC DNA]</scope>
    <source>
        <strain evidence="2 3">DSM 28650</strain>
    </source>
</reference>
<feature type="transmembrane region" description="Helical" evidence="1">
    <location>
        <begin position="35"/>
        <end position="54"/>
    </location>
</feature>
<evidence type="ECO:0000313" key="2">
    <source>
        <dbReference type="EMBL" id="MBP2022205.1"/>
    </source>
</evidence>
<evidence type="ECO:0000313" key="3">
    <source>
        <dbReference type="Proteomes" id="UP001519308"/>
    </source>
</evidence>
<keyword evidence="1" id="KW-1133">Transmembrane helix</keyword>
<dbReference type="Proteomes" id="UP001519308">
    <property type="component" value="Unassembled WGS sequence"/>
</dbReference>
<comment type="caution">
    <text evidence="2">The sequence shown here is derived from an EMBL/GenBank/DDBJ whole genome shotgun (WGS) entry which is preliminary data.</text>
</comment>
<gene>
    <name evidence="2" type="ORF">J2Z44_002006</name>
</gene>
<protein>
    <recommendedName>
        <fullName evidence="4">Chorion class high-cysteine HCB protein 13</fullName>
    </recommendedName>
</protein>
<evidence type="ECO:0000256" key="1">
    <source>
        <dbReference type="SAM" id="Phobius"/>
    </source>
</evidence>
<evidence type="ECO:0008006" key="4">
    <source>
        <dbReference type="Google" id="ProtNLM"/>
    </source>
</evidence>
<organism evidence="2 3">
    <name type="scientific">Clostridium punense</name>
    <dbReference type="NCBI Taxonomy" id="1054297"/>
    <lineage>
        <taxon>Bacteria</taxon>
        <taxon>Bacillati</taxon>
        <taxon>Bacillota</taxon>
        <taxon>Clostridia</taxon>
        <taxon>Eubacteriales</taxon>
        <taxon>Clostridiaceae</taxon>
        <taxon>Clostridium</taxon>
    </lineage>
</organism>
<proteinExistence type="predicted"/>
<keyword evidence="1" id="KW-0472">Membrane</keyword>
<name>A0ABS4K341_9CLOT</name>
<keyword evidence="3" id="KW-1185">Reference proteome</keyword>
<sequence>MENYSSLLNLLAGMDSSQAEGTSGISSLLGGNRKLWVWVILFLIFYSCYCNNRGNSNCCNCCCCDCDCDYDDCCCGRKHKKHKSKDCCCIEIDPCCLCNGGYGGWNNGGVRGGCGFGNGCGINICTIAILAAIFLIRRGC</sequence>
<dbReference type="RefSeq" id="WP_021282807.1">
    <property type="nucleotide sequence ID" value="NZ_JAGGLL010000014.1"/>
</dbReference>
<accession>A0ABS4K341</accession>
<dbReference type="EMBL" id="JAGGLL010000014">
    <property type="protein sequence ID" value="MBP2022205.1"/>
    <property type="molecule type" value="Genomic_DNA"/>
</dbReference>
<keyword evidence="1" id="KW-0812">Transmembrane</keyword>